<proteinExistence type="predicted"/>
<dbReference type="AlphaFoldDB" id="A0A178MYS7"/>
<dbReference type="GO" id="GO:0044877">
    <property type="term" value="F:protein-containing complex binding"/>
    <property type="evidence" value="ECO:0007669"/>
    <property type="project" value="TreeGrafter"/>
</dbReference>
<evidence type="ECO:0000259" key="1">
    <source>
        <dbReference type="Pfam" id="PF13460"/>
    </source>
</evidence>
<accession>A0A178MYS7</accession>
<evidence type="ECO:0000313" key="2">
    <source>
        <dbReference type="EMBL" id="OAN65462.1"/>
    </source>
</evidence>
<protein>
    <submittedName>
        <fullName evidence="2">3-beta hydroxysteroid dehydrogenase</fullName>
    </submittedName>
</protein>
<dbReference type="STRING" id="1437059.A6A05_05735"/>
<dbReference type="PANTHER" id="PTHR12126">
    <property type="entry name" value="NADH-UBIQUINONE OXIDOREDUCTASE 39 KDA SUBUNIT-RELATED"/>
    <property type="match status" value="1"/>
</dbReference>
<dbReference type="EMBL" id="LWQU01000022">
    <property type="protein sequence ID" value="OAN65462.1"/>
    <property type="molecule type" value="Genomic_DNA"/>
</dbReference>
<reference evidence="2 3" key="1">
    <citation type="submission" date="2016-04" db="EMBL/GenBank/DDBJ databases">
        <title>Draft genome sequence of freshwater magnetotactic bacteria Magnetospirillum marisnigri SP-1 and Magnetospirillum moscoviense BB-1.</title>
        <authorList>
            <person name="Koziaeva V."/>
            <person name="Dziuba M.V."/>
            <person name="Ivanov T.M."/>
            <person name="Kuznetsov B."/>
            <person name="Grouzdev D.S."/>
        </authorList>
    </citation>
    <scope>NUCLEOTIDE SEQUENCE [LARGE SCALE GENOMIC DNA]</scope>
    <source>
        <strain evidence="2 3">BB-1</strain>
    </source>
</reference>
<dbReference type="InterPro" id="IPR016040">
    <property type="entry name" value="NAD(P)-bd_dom"/>
</dbReference>
<dbReference type="Pfam" id="PF13460">
    <property type="entry name" value="NAD_binding_10"/>
    <property type="match status" value="1"/>
</dbReference>
<dbReference type="Gene3D" id="3.40.50.720">
    <property type="entry name" value="NAD(P)-binding Rossmann-like Domain"/>
    <property type="match status" value="1"/>
</dbReference>
<keyword evidence="3" id="KW-1185">Reference proteome</keyword>
<evidence type="ECO:0000313" key="3">
    <source>
        <dbReference type="Proteomes" id="UP000078543"/>
    </source>
</evidence>
<organism evidence="2 3">
    <name type="scientific">Magnetospirillum moscoviense</name>
    <dbReference type="NCBI Taxonomy" id="1437059"/>
    <lineage>
        <taxon>Bacteria</taxon>
        <taxon>Pseudomonadati</taxon>
        <taxon>Pseudomonadota</taxon>
        <taxon>Alphaproteobacteria</taxon>
        <taxon>Rhodospirillales</taxon>
        <taxon>Rhodospirillaceae</taxon>
        <taxon>Magnetospirillum</taxon>
    </lineage>
</organism>
<dbReference type="SUPFAM" id="SSF51735">
    <property type="entry name" value="NAD(P)-binding Rossmann-fold domains"/>
    <property type="match status" value="1"/>
</dbReference>
<feature type="domain" description="NAD(P)-binding" evidence="1">
    <location>
        <begin position="10"/>
        <end position="154"/>
    </location>
</feature>
<name>A0A178MYS7_9PROT</name>
<dbReference type="InterPro" id="IPR051207">
    <property type="entry name" value="ComplexI_NDUFA9_subunit"/>
</dbReference>
<dbReference type="CDD" id="cd05271">
    <property type="entry name" value="NDUFA9_like_SDR_a"/>
    <property type="match status" value="1"/>
</dbReference>
<dbReference type="InterPro" id="IPR036291">
    <property type="entry name" value="NAD(P)-bd_dom_sf"/>
</dbReference>
<dbReference type="PANTHER" id="PTHR12126:SF11">
    <property type="entry name" value="NADH DEHYDROGENASE [UBIQUINONE] 1 ALPHA SUBCOMPLEX SUBUNIT 9, MITOCHONDRIAL"/>
    <property type="match status" value="1"/>
</dbReference>
<dbReference type="OrthoDB" id="9776313at2"/>
<sequence length="329" mass="34463">MNRRVVTVFGGSGFIGRQVVRKLAATGWIVRAAVRDPVAAAFLKPMGDPGQVNPVMADVTKPASVAAALAGADAVVNLVGILYESGKKTFDAVHRQGAANVAEAAKAAGVKAIVHMSALGADKSSASAYARSKAAGEEAVQAIFPTVTIVRPSVVFGPDDDFFNRFARLAQISPVLPVFTADGFSARCTEDGCQVDWFGSGGPTFQPVYVGDVAEAIVRPLNDASLAGRVYELGGPRRYTLKEIMDLVNEQTGRERLVVPLPFAVGAVQAALFSLLPIAPPLTKDQLILMRSDNVVRGGKPGLAELGVVPVSCESVLPGYMGRYRPTAG</sequence>
<comment type="caution">
    <text evidence="2">The sequence shown here is derived from an EMBL/GenBank/DDBJ whole genome shotgun (WGS) entry which is preliminary data.</text>
</comment>
<dbReference type="Proteomes" id="UP000078543">
    <property type="component" value="Unassembled WGS sequence"/>
</dbReference>
<dbReference type="RefSeq" id="WP_068496647.1">
    <property type="nucleotide sequence ID" value="NZ_LWQU01000022.1"/>
</dbReference>
<gene>
    <name evidence="2" type="ORF">A6A05_05735</name>
</gene>